<evidence type="ECO:0000313" key="3">
    <source>
        <dbReference type="Proteomes" id="UP000094527"/>
    </source>
</evidence>
<protein>
    <submittedName>
        <fullName evidence="2">Dolichyl-phosphate beta-glucosyltransferase</fullName>
    </submittedName>
</protein>
<gene>
    <name evidence="2" type="ORF">Ocin01_17059</name>
</gene>
<keyword evidence="1" id="KW-0732">Signal</keyword>
<dbReference type="OrthoDB" id="3784at2759"/>
<accession>A0A1D2M9G9</accession>
<keyword evidence="2" id="KW-0808">Transferase</keyword>
<dbReference type="PANTHER" id="PTHR10859:SF91">
    <property type="entry name" value="DOLICHYL-PHOSPHATE BETA-GLUCOSYLTRANSFERASE"/>
    <property type="match status" value="1"/>
</dbReference>
<dbReference type="AlphaFoldDB" id="A0A1D2M9G9"/>
<reference evidence="2 3" key="1">
    <citation type="journal article" date="2016" name="Genome Biol. Evol.">
        <title>Gene Family Evolution Reflects Adaptation to Soil Environmental Stressors in the Genome of the Collembolan Orchesella cincta.</title>
        <authorList>
            <person name="Faddeeva-Vakhrusheva A."/>
            <person name="Derks M.F."/>
            <person name="Anvar S.Y."/>
            <person name="Agamennone V."/>
            <person name="Suring W."/>
            <person name="Smit S."/>
            <person name="van Straalen N.M."/>
            <person name="Roelofs D."/>
        </authorList>
    </citation>
    <scope>NUCLEOTIDE SEQUENCE [LARGE SCALE GENOMIC DNA]</scope>
    <source>
        <tissue evidence="2">Mixed pool</tissue>
    </source>
</reference>
<dbReference type="GO" id="GO:0016740">
    <property type="term" value="F:transferase activity"/>
    <property type="evidence" value="ECO:0007669"/>
    <property type="project" value="UniProtKB-KW"/>
</dbReference>
<name>A0A1D2M9G9_ORCCI</name>
<feature type="chain" id="PRO_5008903661" evidence="1">
    <location>
        <begin position="20"/>
        <end position="137"/>
    </location>
</feature>
<dbReference type="GO" id="GO:0006487">
    <property type="term" value="P:protein N-linked glycosylation"/>
    <property type="evidence" value="ECO:0007669"/>
    <property type="project" value="TreeGrafter"/>
</dbReference>
<organism evidence="2 3">
    <name type="scientific">Orchesella cincta</name>
    <name type="common">Springtail</name>
    <name type="synonym">Podura cincta</name>
    <dbReference type="NCBI Taxonomy" id="48709"/>
    <lineage>
        <taxon>Eukaryota</taxon>
        <taxon>Metazoa</taxon>
        <taxon>Ecdysozoa</taxon>
        <taxon>Arthropoda</taxon>
        <taxon>Hexapoda</taxon>
        <taxon>Collembola</taxon>
        <taxon>Entomobryomorpha</taxon>
        <taxon>Entomobryoidea</taxon>
        <taxon>Orchesellidae</taxon>
        <taxon>Orchesellinae</taxon>
        <taxon>Orchesella</taxon>
    </lineage>
</organism>
<proteinExistence type="predicted"/>
<dbReference type="Proteomes" id="UP000094527">
    <property type="component" value="Unassembled WGS sequence"/>
</dbReference>
<dbReference type="PANTHER" id="PTHR10859">
    <property type="entry name" value="GLYCOSYL TRANSFERASE"/>
    <property type="match status" value="1"/>
</dbReference>
<dbReference type="EMBL" id="LJIJ01002491">
    <property type="protein sequence ID" value="ODM89625.1"/>
    <property type="molecule type" value="Genomic_DNA"/>
</dbReference>
<sequence length="137" mass="15117">MGLQSGVFLVLCVDLGSYGGGFNCVTILFSNCVDVCIPFFGVAVHRAWNSDTQCGFKMFTRSAARIVFHNLNIERWAFDVELLYIAQKLKMPIDEVAVYWTEIEGSKVTSNSELDSNGDGLVCNLASLHNRALETGK</sequence>
<evidence type="ECO:0000256" key="1">
    <source>
        <dbReference type="SAM" id="SignalP"/>
    </source>
</evidence>
<feature type="signal peptide" evidence="1">
    <location>
        <begin position="1"/>
        <end position="19"/>
    </location>
</feature>
<evidence type="ECO:0000313" key="2">
    <source>
        <dbReference type="EMBL" id="ODM89625.1"/>
    </source>
</evidence>
<dbReference type="STRING" id="48709.A0A1D2M9G9"/>
<dbReference type="GO" id="GO:0005789">
    <property type="term" value="C:endoplasmic reticulum membrane"/>
    <property type="evidence" value="ECO:0007669"/>
    <property type="project" value="TreeGrafter"/>
</dbReference>
<keyword evidence="3" id="KW-1185">Reference proteome</keyword>
<comment type="caution">
    <text evidence="2">The sequence shown here is derived from an EMBL/GenBank/DDBJ whole genome shotgun (WGS) entry which is preliminary data.</text>
</comment>